<evidence type="ECO:0000313" key="3">
    <source>
        <dbReference type="Proteomes" id="UP000007431"/>
    </source>
</evidence>
<feature type="compositionally biased region" description="Pro residues" evidence="1">
    <location>
        <begin position="124"/>
        <end position="140"/>
    </location>
</feature>
<dbReference type="InParanoid" id="D8PPI3"/>
<evidence type="ECO:0000313" key="2">
    <source>
        <dbReference type="EMBL" id="EFJ01629.1"/>
    </source>
</evidence>
<accession>D8PPI3</accession>
<dbReference type="OrthoDB" id="10386224at2759"/>
<dbReference type="AlphaFoldDB" id="D8PPI3"/>
<reference evidence="2 3" key="1">
    <citation type="journal article" date="2010" name="Nat. Biotechnol.">
        <title>Genome sequence of the model mushroom Schizophyllum commune.</title>
        <authorList>
            <person name="Ohm R.A."/>
            <person name="de Jong J.F."/>
            <person name="Lugones L.G."/>
            <person name="Aerts A."/>
            <person name="Kothe E."/>
            <person name="Stajich J.E."/>
            <person name="de Vries R.P."/>
            <person name="Record E."/>
            <person name="Levasseur A."/>
            <person name="Baker S.E."/>
            <person name="Bartholomew K.A."/>
            <person name="Coutinho P.M."/>
            <person name="Erdmann S."/>
            <person name="Fowler T.J."/>
            <person name="Gathman A.C."/>
            <person name="Lombard V."/>
            <person name="Henrissat B."/>
            <person name="Knabe N."/>
            <person name="Kuees U."/>
            <person name="Lilly W.W."/>
            <person name="Lindquist E."/>
            <person name="Lucas S."/>
            <person name="Magnuson J.K."/>
            <person name="Piumi F."/>
            <person name="Raudaskoski M."/>
            <person name="Salamov A."/>
            <person name="Schmutz J."/>
            <person name="Schwarze F.W.M.R."/>
            <person name="vanKuyk P.A."/>
            <person name="Horton J.S."/>
            <person name="Grigoriev I.V."/>
            <person name="Woesten H.A.B."/>
        </authorList>
    </citation>
    <scope>NUCLEOTIDE SEQUENCE [LARGE SCALE GENOMIC DNA]</scope>
    <source>
        <strain evidence="3">H4-8 / FGSC 9210</strain>
    </source>
</reference>
<feature type="region of interest" description="Disordered" evidence="1">
    <location>
        <begin position="1"/>
        <end position="140"/>
    </location>
</feature>
<dbReference type="RefSeq" id="XP_003036531.1">
    <property type="nucleotide sequence ID" value="XM_003036485.1"/>
</dbReference>
<gene>
    <name evidence="2" type="ORF">SCHCODRAFT_102553</name>
</gene>
<keyword evidence="3" id="KW-1185">Reference proteome</keyword>
<dbReference type="HOGENOM" id="CLU_1245994_0_0_1"/>
<feature type="compositionally biased region" description="Low complexity" evidence="1">
    <location>
        <begin position="94"/>
        <end position="110"/>
    </location>
</feature>
<feature type="compositionally biased region" description="Low complexity" evidence="1">
    <location>
        <begin position="30"/>
        <end position="40"/>
    </location>
</feature>
<feature type="non-terminal residue" evidence="2">
    <location>
        <position position="222"/>
    </location>
</feature>
<protein>
    <submittedName>
        <fullName evidence="2">Uncharacterized protein</fullName>
    </submittedName>
</protein>
<proteinExistence type="predicted"/>
<dbReference type="KEGG" id="scm:SCHCO_02253250"/>
<organism evidence="3">
    <name type="scientific">Schizophyllum commune (strain H4-8 / FGSC 9210)</name>
    <name type="common">Split gill fungus</name>
    <dbReference type="NCBI Taxonomy" id="578458"/>
    <lineage>
        <taxon>Eukaryota</taxon>
        <taxon>Fungi</taxon>
        <taxon>Dikarya</taxon>
        <taxon>Basidiomycota</taxon>
        <taxon>Agaricomycotina</taxon>
        <taxon>Agaricomycetes</taxon>
        <taxon>Agaricomycetidae</taxon>
        <taxon>Agaricales</taxon>
        <taxon>Schizophyllaceae</taxon>
        <taxon>Schizophyllum</taxon>
    </lineage>
</organism>
<evidence type="ECO:0000256" key="1">
    <source>
        <dbReference type="SAM" id="MobiDB-lite"/>
    </source>
</evidence>
<sequence>MYPTRPDSPPPRAPSPEVDFTPLPVRSRHTSSTSSAAAARARNHLSPPRTLRSVRSVEAFHTRTKRTFPAHDAQPRKIKSHGTLHEQSPPSLPSSPRSTASSSSSSTSSSRRSHRSLSQAVPYRSPPASPNLMASPPPVPPIPAFALDERLPPKQAAKAKLHKRAQAQAQPLPEPESIAHLLGRPIVSRKTSFRDVRQAGLTCASFFHLRNGTRHTPTATAV</sequence>
<dbReference type="GeneID" id="9587802"/>
<dbReference type="Proteomes" id="UP000007431">
    <property type="component" value="Unassembled WGS sequence"/>
</dbReference>
<dbReference type="EMBL" id="GL377302">
    <property type="protein sequence ID" value="EFJ01629.1"/>
    <property type="molecule type" value="Genomic_DNA"/>
</dbReference>
<name>D8PPI3_SCHCM</name>
<dbReference type="OMA" id="GLGCESH"/>
<feature type="compositionally biased region" description="Pro residues" evidence="1">
    <location>
        <begin position="1"/>
        <end position="14"/>
    </location>
</feature>
<dbReference type="VEuPathDB" id="FungiDB:SCHCODRAFT_02253250"/>